<dbReference type="RefSeq" id="WP_305471057.1">
    <property type="nucleotide sequence ID" value="NZ_JAUYVT010000001.1"/>
</dbReference>
<evidence type="ECO:0000313" key="1">
    <source>
        <dbReference type="EMBL" id="MDP2563542.1"/>
    </source>
</evidence>
<reference evidence="1" key="1">
    <citation type="submission" date="2023-07" db="EMBL/GenBank/DDBJ databases">
        <title>Genome content predicts the carbon catabolic preferences of heterotrophic bacteria.</title>
        <authorList>
            <person name="Gralka M."/>
        </authorList>
    </citation>
    <scope>NUCLEOTIDE SEQUENCE</scope>
    <source>
        <strain evidence="1">4G09</strain>
    </source>
</reference>
<protein>
    <recommendedName>
        <fullName evidence="3">Lipoprotein</fullName>
    </recommendedName>
</protein>
<comment type="caution">
    <text evidence="1">The sequence shown here is derived from an EMBL/GenBank/DDBJ whole genome shotgun (WGS) entry which is preliminary data.</text>
</comment>
<evidence type="ECO:0000313" key="2">
    <source>
        <dbReference type="Proteomes" id="UP001177212"/>
    </source>
</evidence>
<dbReference type="Proteomes" id="UP001177212">
    <property type="component" value="Unassembled WGS sequence"/>
</dbReference>
<sequence length="224" mass="25379">MIKHMVVIIVLLNLVGCKLFQYNSDPKVIANGITIAKPATHSNLAYIWLPTANTGNKALYREAFDNNVINFSKKYNLTNLNPKVQPMFDNFIIEQGGAFNTKTGKLESERVQAAIQFTFNSIKQTYPNIDNLLVIHPKENSIKIVDGTATWNGVEQHVLTRSRDSVEFRPAISIALQYYNDVEKNNFHEVGLDLHAPDLTDNDKYEQILKHILTPIVLLNTKVK</sequence>
<accession>A0ABT9F9U2</accession>
<keyword evidence="2" id="KW-1185">Reference proteome</keyword>
<organism evidence="1 2">
    <name type="scientific">Pseudoalteromonas marina</name>
    <dbReference type="NCBI Taxonomy" id="267375"/>
    <lineage>
        <taxon>Bacteria</taxon>
        <taxon>Pseudomonadati</taxon>
        <taxon>Pseudomonadota</taxon>
        <taxon>Gammaproteobacteria</taxon>
        <taxon>Alteromonadales</taxon>
        <taxon>Pseudoalteromonadaceae</taxon>
        <taxon>Pseudoalteromonas</taxon>
    </lineage>
</organism>
<name>A0ABT9F9U2_9GAMM</name>
<gene>
    <name evidence="1" type="ORF">Q8W34_02765</name>
</gene>
<dbReference type="EMBL" id="JAUYVT010000001">
    <property type="protein sequence ID" value="MDP2563542.1"/>
    <property type="molecule type" value="Genomic_DNA"/>
</dbReference>
<evidence type="ECO:0008006" key="3">
    <source>
        <dbReference type="Google" id="ProtNLM"/>
    </source>
</evidence>
<proteinExistence type="predicted"/>